<dbReference type="Pfam" id="PF05192">
    <property type="entry name" value="MutS_III"/>
    <property type="match status" value="1"/>
</dbReference>
<evidence type="ECO:0000256" key="9">
    <source>
        <dbReference type="HAMAP-Rule" id="MF_00096"/>
    </source>
</evidence>
<evidence type="ECO:0000256" key="3">
    <source>
        <dbReference type="ARBA" id="ARBA00022741"/>
    </source>
</evidence>
<dbReference type="OrthoDB" id="9802448at2"/>
<keyword evidence="5 9" id="KW-0067">ATP-binding</keyword>
<feature type="domain" description="DNA mismatch repair proteins mutS family" evidence="11">
    <location>
        <begin position="688"/>
        <end position="704"/>
    </location>
</feature>
<dbReference type="NCBIfam" id="NF003810">
    <property type="entry name" value="PRK05399.1"/>
    <property type="match status" value="1"/>
</dbReference>
<dbReference type="FunFam" id="3.40.50.300:FF:000870">
    <property type="entry name" value="MutS protein homolog 4"/>
    <property type="match status" value="1"/>
</dbReference>
<dbReference type="InterPro" id="IPR016151">
    <property type="entry name" value="DNA_mismatch_repair_MutS_N"/>
</dbReference>
<dbReference type="InterPro" id="IPR000432">
    <property type="entry name" value="DNA_mismatch_repair_MutS_C"/>
</dbReference>
<dbReference type="InterPro" id="IPR007860">
    <property type="entry name" value="DNA_mmatch_repair_MutS_con_dom"/>
</dbReference>
<evidence type="ECO:0000256" key="8">
    <source>
        <dbReference type="ARBA" id="ARBA00024647"/>
    </source>
</evidence>
<dbReference type="SUPFAM" id="SSF53150">
    <property type="entry name" value="DNA repair protein MutS, domain II"/>
    <property type="match status" value="1"/>
</dbReference>
<dbReference type="PANTHER" id="PTHR11361">
    <property type="entry name" value="DNA MISMATCH REPAIR PROTEIN MUTS FAMILY MEMBER"/>
    <property type="match status" value="1"/>
</dbReference>
<dbReference type="Proteomes" id="UP000184476">
    <property type="component" value="Unassembled WGS sequence"/>
</dbReference>
<dbReference type="InterPro" id="IPR007861">
    <property type="entry name" value="DNA_mismatch_repair_MutS_clamp"/>
</dbReference>
<evidence type="ECO:0000256" key="6">
    <source>
        <dbReference type="ARBA" id="ARBA00023125"/>
    </source>
</evidence>
<dbReference type="Pfam" id="PF05188">
    <property type="entry name" value="MutS_II"/>
    <property type="match status" value="1"/>
</dbReference>
<dbReference type="AlphaFoldDB" id="A0A1M4T2M8"/>
<dbReference type="Gene3D" id="3.30.420.110">
    <property type="entry name" value="MutS, connector domain"/>
    <property type="match status" value="1"/>
</dbReference>
<dbReference type="Pfam" id="PF01624">
    <property type="entry name" value="MutS_I"/>
    <property type="match status" value="1"/>
</dbReference>
<keyword evidence="4 9" id="KW-0227">DNA damage</keyword>
<dbReference type="PIRSF" id="PIRSF037677">
    <property type="entry name" value="DNA_mis_repair_Msh6"/>
    <property type="match status" value="1"/>
</dbReference>
<sequence>MAKYTPMIQQYLEIKAQVPDAFLFFRLGDFYEMFFDDAKLAAQELEITLTSREGGGNDRIPMCGVPYHSAESYVQRLIERGYKVAICEQVENPATAKGVVKREIVRIITPGTVMDEQMLEESENNFLVALFTQPNRAAVASVDLSTGELHVTETQFDIATLIDEIESFHPKEVVIYDTLEAKHPVIEALRTHVGCLITPVSYIDIDHQLLATQFPRYQEICNTRPLQEVLQLLYGYLQQTQKRFLNHLGRLSRYDRRQHMVIDESAKRNLELQRTLHEGKKKGSLLWLLDRTSTAMGSRMLKRWLERPLLSLEKIQTRLSIVAAFVDDIIFLDEITSSLKEIYDLERLAARVAYGSATARDLAAISRSLERIPKLKQMLLDHPASMVQQLGHMIDPCEEIYKLITNAIVDDPPLSVKEGDIIQQGYHAELDQLRNIQKNGKDWIAQLQQQERELTGIKSLKVGYNRVFGYYIEVTKSNLRHLPEGRYIRKQTLANAERFITPELKEQEQMILNASERSVEMEYEIFTSIRDEIGQQVHQLQHLAERMAALDCFQSLATVAHQQHYVCPTVTEGNDMLIQTGRHPVVEAVVDQYEFVANDIELNPHDRQILLITGPNMAGKSTYMRQVALINIMAQIGSFVPAEKATLSIVDRIFTRIGAADDLVGGRSTFMVEMAETCRALKEATPRSLILLDEVGRGTSTYDGMALAHAIVEYIHDHVRAKTLFSTHYHELTALEETLPRLFNIHAECAEQDGKVVFLHRMLPGGADQSYGIHVAELAGLPAPVVKRAKLLLQELEGQTEVAATTSADVSLPDQISLFQTKLFEQEQVREAPISSVEREVLEQIERWEVMNQTPLETMQQVVKWKQILQKRLTTK</sequence>
<evidence type="ECO:0000259" key="11">
    <source>
        <dbReference type="PROSITE" id="PS00486"/>
    </source>
</evidence>
<dbReference type="PANTHER" id="PTHR11361:SF34">
    <property type="entry name" value="DNA MISMATCH REPAIR PROTEIN MSH1, MITOCHONDRIAL"/>
    <property type="match status" value="1"/>
</dbReference>
<dbReference type="SMART" id="SM00533">
    <property type="entry name" value="MUTSd"/>
    <property type="match status" value="1"/>
</dbReference>
<protein>
    <recommendedName>
        <fullName evidence="2 9">DNA mismatch repair protein MutS</fullName>
    </recommendedName>
</protein>
<name>A0A1M4T2M8_9BACL</name>
<dbReference type="InterPro" id="IPR036678">
    <property type="entry name" value="MutS_con_dom_sf"/>
</dbReference>
<keyword evidence="13" id="KW-1185">Reference proteome</keyword>
<dbReference type="FunFam" id="1.10.1420.10:FF:000007">
    <property type="entry name" value="DNA mismatch repair protein MutS"/>
    <property type="match status" value="1"/>
</dbReference>
<dbReference type="FunFam" id="3.40.1170.10:FF:000001">
    <property type="entry name" value="DNA mismatch repair protein MutS"/>
    <property type="match status" value="1"/>
</dbReference>
<dbReference type="InterPro" id="IPR027417">
    <property type="entry name" value="P-loop_NTPase"/>
</dbReference>
<dbReference type="Pfam" id="PF00488">
    <property type="entry name" value="MutS_V"/>
    <property type="match status" value="1"/>
</dbReference>
<dbReference type="EMBL" id="FQVL01000001">
    <property type="protein sequence ID" value="SHE38547.1"/>
    <property type="molecule type" value="Genomic_DNA"/>
</dbReference>
<dbReference type="RefSeq" id="WP_073150748.1">
    <property type="nucleotide sequence ID" value="NZ_FQVL01000001.1"/>
</dbReference>
<dbReference type="SUPFAM" id="SSF55271">
    <property type="entry name" value="DNA repair protein MutS, domain I"/>
    <property type="match status" value="1"/>
</dbReference>
<dbReference type="GO" id="GO:0005829">
    <property type="term" value="C:cytosol"/>
    <property type="evidence" value="ECO:0007669"/>
    <property type="project" value="TreeGrafter"/>
</dbReference>
<dbReference type="SUPFAM" id="SSF48334">
    <property type="entry name" value="DNA repair protein MutS, domain III"/>
    <property type="match status" value="1"/>
</dbReference>
<keyword evidence="3 9" id="KW-0547">Nucleotide-binding</keyword>
<dbReference type="CDD" id="cd03284">
    <property type="entry name" value="ABC_MutS1"/>
    <property type="match status" value="1"/>
</dbReference>
<dbReference type="InterPro" id="IPR005748">
    <property type="entry name" value="DNA_mismatch_repair_MutS"/>
</dbReference>
<dbReference type="InterPro" id="IPR036187">
    <property type="entry name" value="DNA_mismatch_repair_MutS_sf"/>
</dbReference>
<evidence type="ECO:0000313" key="12">
    <source>
        <dbReference type="EMBL" id="SHE38547.1"/>
    </source>
</evidence>
<dbReference type="SMART" id="SM00534">
    <property type="entry name" value="MUTSac"/>
    <property type="match status" value="1"/>
</dbReference>
<dbReference type="InterPro" id="IPR007696">
    <property type="entry name" value="DNA_mismatch_repair_MutS_core"/>
</dbReference>
<evidence type="ECO:0000256" key="7">
    <source>
        <dbReference type="ARBA" id="ARBA00023204"/>
    </source>
</evidence>
<dbReference type="InterPro" id="IPR017261">
    <property type="entry name" value="DNA_mismatch_repair_MutS/MSH"/>
</dbReference>
<dbReference type="GO" id="GO:0030983">
    <property type="term" value="F:mismatched DNA binding"/>
    <property type="evidence" value="ECO:0007669"/>
    <property type="project" value="InterPro"/>
</dbReference>
<dbReference type="Gene3D" id="3.40.50.300">
    <property type="entry name" value="P-loop containing nucleotide triphosphate hydrolases"/>
    <property type="match status" value="1"/>
</dbReference>
<dbReference type="HAMAP" id="MF_00096">
    <property type="entry name" value="MutS"/>
    <property type="match status" value="1"/>
</dbReference>
<feature type="binding site" evidence="9">
    <location>
        <begin position="614"/>
        <end position="621"/>
    </location>
    <ligand>
        <name>ATP</name>
        <dbReference type="ChEBI" id="CHEBI:30616"/>
    </ligand>
</feature>
<evidence type="ECO:0000256" key="10">
    <source>
        <dbReference type="RuleBase" id="RU003756"/>
    </source>
</evidence>
<dbReference type="GO" id="GO:0005524">
    <property type="term" value="F:ATP binding"/>
    <property type="evidence" value="ECO:0007669"/>
    <property type="project" value="UniProtKB-UniRule"/>
</dbReference>
<dbReference type="InterPro" id="IPR007695">
    <property type="entry name" value="DNA_mismatch_repair_MutS-lik_N"/>
</dbReference>
<dbReference type="GO" id="GO:0006298">
    <property type="term" value="P:mismatch repair"/>
    <property type="evidence" value="ECO:0007669"/>
    <property type="project" value="UniProtKB-UniRule"/>
</dbReference>
<dbReference type="SUPFAM" id="SSF52540">
    <property type="entry name" value="P-loop containing nucleoside triphosphate hydrolases"/>
    <property type="match status" value="1"/>
</dbReference>
<dbReference type="Gene3D" id="1.10.1420.10">
    <property type="match status" value="2"/>
</dbReference>
<dbReference type="Pfam" id="PF05190">
    <property type="entry name" value="MutS_IV"/>
    <property type="match status" value="1"/>
</dbReference>
<keyword evidence="7 9" id="KW-0234">DNA repair</keyword>
<dbReference type="InterPro" id="IPR045076">
    <property type="entry name" value="MutS"/>
</dbReference>
<evidence type="ECO:0000256" key="4">
    <source>
        <dbReference type="ARBA" id="ARBA00022763"/>
    </source>
</evidence>
<evidence type="ECO:0000256" key="5">
    <source>
        <dbReference type="ARBA" id="ARBA00022840"/>
    </source>
</evidence>
<dbReference type="GO" id="GO:0003684">
    <property type="term" value="F:damaged DNA binding"/>
    <property type="evidence" value="ECO:0007669"/>
    <property type="project" value="UniProtKB-UniRule"/>
</dbReference>
<dbReference type="Gene3D" id="3.40.1170.10">
    <property type="entry name" value="DNA repair protein MutS, domain I"/>
    <property type="match status" value="1"/>
</dbReference>
<reference evidence="12 13" key="1">
    <citation type="submission" date="2016-11" db="EMBL/GenBank/DDBJ databases">
        <authorList>
            <person name="Jaros S."/>
            <person name="Januszkiewicz K."/>
            <person name="Wedrychowicz H."/>
        </authorList>
    </citation>
    <scope>NUCLEOTIDE SEQUENCE [LARGE SCALE GENOMIC DNA]</scope>
    <source>
        <strain evidence="12 13">DSM 44666</strain>
    </source>
</reference>
<keyword evidence="6 9" id="KW-0238">DNA-binding</keyword>
<dbReference type="STRING" id="112248.SAMN05444392_101271"/>
<comment type="function">
    <text evidence="8 9">This protein is involved in the repair of mismatches in DNA. It is possible that it carries out the mismatch recognition step. This protein has a weak ATPase activity.</text>
</comment>
<dbReference type="GO" id="GO:0140664">
    <property type="term" value="F:ATP-dependent DNA damage sensor activity"/>
    <property type="evidence" value="ECO:0007669"/>
    <property type="project" value="InterPro"/>
</dbReference>
<evidence type="ECO:0000256" key="2">
    <source>
        <dbReference type="ARBA" id="ARBA00021982"/>
    </source>
</evidence>
<dbReference type="NCBIfam" id="TIGR01070">
    <property type="entry name" value="mutS1"/>
    <property type="match status" value="1"/>
</dbReference>
<accession>A0A1M4T2M8</accession>
<gene>
    <name evidence="9" type="primary">mutS</name>
    <name evidence="12" type="ORF">SAMN05444392_101271</name>
</gene>
<organism evidence="12 13">
    <name type="scientific">Seinonella peptonophila</name>
    <dbReference type="NCBI Taxonomy" id="112248"/>
    <lineage>
        <taxon>Bacteria</taxon>
        <taxon>Bacillati</taxon>
        <taxon>Bacillota</taxon>
        <taxon>Bacilli</taxon>
        <taxon>Bacillales</taxon>
        <taxon>Thermoactinomycetaceae</taxon>
        <taxon>Seinonella</taxon>
    </lineage>
</organism>
<proteinExistence type="inferred from homology"/>
<evidence type="ECO:0000256" key="1">
    <source>
        <dbReference type="ARBA" id="ARBA00006271"/>
    </source>
</evidence>
<dbReference type="PROSITE" id="PS00486">
    <property type="entry name" value="DNA_MISMATCH_REPAIR_2"/>
    <property type="match status" value="1"/>
</dbReference>
<comment type="similarity">
    <text evidence="1 9 10">Belongs to the DNA mismatch repair MutS family.</text>
</comment>
<evidence type="ECO:0000313" key="13">
    <source>
        <dbReference type="Proteomes" id="UP000184476"/>
    </source>
</evidence>